<sequence length="142" mass="16279">MMRETNHKPVSILLVEDDDIDAMSVQRALHKMQLSNPVIRAIDGIEALEILRQGKIEQPFIVLLDLNLPRMSGLELLSVIRDDKTLKNSIIFVLTTSKREEEIAQAYQHNVAGYIVKSSVNQDFDPVLAFLENYWRLVEIPH</sequence>
<dbReference type="PANTHER" id="PTHR44520:SF2">
    <property type="entry name" value="RESPONSE REGULATOR RCP1"/>
    <property type="match status" value="1"/>
</dbReference>
<dbReference type="EMBL" id="JAWRCP010000002">
    <property type="protein sequence ID" value="MDW6094266.1"/>
    <property type="molecule type" value="Genomic_DNA"/>
</dbReference>
<dbReference type="InterPro" id="IPR011006">
    <property type="entry name" value="CheY-like_superfamily"/>
</dbReference>
<comment type="caution">
    <text evidence="3">The sequence shown here is derived from an EMBL/GenBank/DDBJ whole genome shotgun (WGS) entry which is preliminary data.</text>
</comment>
<protein>
    <submittedName>
        <fullName evidence="3">Response regulator</fullName>
    </submittedName>
</protein>
<dbReference type="InterPro" id="IPR052893">
    <property type="entry name" value="TCS_response_regulator"/>
</dbReference>
<dbReference type="Pfam" id="PF00072">
    <property type="entry name" value="Response_reg"/>
    <property type="match status" value="1"/>
</dbReference>
<keyword evidence="1" id="KW-0597">Phosphoprotein</keyword>
<reference evidence="3 4" key="1">
    <citation type="submission" date="2023-11" db="EMBL/GenBank/DDBJ databases">
        <title>Plant-associative lifestyle of Vibrio porteresiae and its evolutionary dynamics.</title>
        <authorList>
            <person name="Rameshkumar N."/>
            <person name="Kirti K."/>
        </authorList>
    </citation>
    <scope>NUCLEOTIDE SEQUENCE [LARGE SCALE GENOMIC DNA]</scope>
    <source>
        <strain evidence="3 4">MSSRF7</strain>
    </source>
</reference>
<dbReference type="SMART" id="SM00448">
    <property type="entry name" value="REC"/>
    <property type="match status" value="1"/>
</dbReference>
<dbReference type="PROSITE" id="PS50110">
    <property type="entry name" value="RESPONSE_REGULATORY"/>
    <property type="match status" value="1"/>
</dbReference>
<dbReference type="Proteomes" id="UP001279860">
    <property type="component" value="Unassembled WGS sequence"/>
</dbReference>
<dbReference type="PANTHER" id="PTHR44520">
    <property type="entry name" value="RESPONSE REGULATOR RCP1-RELATED"/>
    <property type="match status" value="1"/>
</dbReference>
<dbReference type="SUPFAM" id="SSF52172">
    <property type="entry name" value="CheY-like"/>
    <property type="match status" value="1"/>
</dbReference>
<organism evidence="3 4">
    <name type="scientific">Vibrio rhizosphaerae</name>
    <dbReference type="NCBI Taxonomy" id="398736"/>
    <lineage>
        <taxon>Bacteria</taxon>
        <taxon>Pseudomonadati</taxon>
        <taxon>Pseudomonadota</taxon>
        <taxon>Gammaproteobacteria</taxon>
        <taxon>Vibrionales</taxon>
        <taxon>Vibrionaceae</taxon>
        <taxon>Vibrio</taxon>
    </lineage>
</organism>
<keyword evidence="4" id="KW-1185">Reference proteome</keyword>
<proteinExistence type="predicted"/>
<dbReference type="InterPro" id="IPR001789">
    <property type="entry name" value="Sig_transdc_resp-reg_receiver"/>
</dbReference>
<dbReference type="Gene3D" id="3.40.50.2300">
    <property type="match status" value="1"/>
</dbReference>
<name>A0ABU4IZW2_9VIBR</name>
<feature type="domain" description="Response regulatory" evidence="2">
    <location>
        <begin position="11"/>
        <end position="132"/>
    </location>
</feature>
<dbReference type="CDD" id="cd17557">
    <property type="entry name" value="REC_Rcp-like"/>
    <property type="match status" value="1"/>
</dbReference>
<evidence type="ECO:0000256" key="1">
    <source>
        <dbReference type="PROSITE-ProRule" id="PRU00169"/>
    </source>
</evidence>
<accession>A0ABU4IZW2</accession>
<evidence type="ECO:0000313" key="4">
    <source>
        <dbReference type="Proteomes" id="UP001279860"/>
    </source>
</evidence>
<evidence type="ECO:0000313" key="3">
    <source>
        <dbReference type="EMBL" id="MDW6094266.1"/>
    </source>
</evidence>
<gene>
    <name evidence="3" type="ORF">SBX64_17135</name>
</gene>
<feature type="modified residue" description="4-aspartylphosphate" evidence="1">
    <location>
        <position position="65"/>
    </location>
</feature>
<dbReference type="RefSeq" id="WP_261888164.1">
    <property type="nucleotide sequence ID" value="NZ_AP024904.1"/>
</dbReference>
<evidence type="ECO:0000259" key="2">
    <source>
        <dbReference type="PROSITE" id="PS50110"/>
    </source>
</evidence>